<gene>
    <name evidence="1" type="ORF">MNBD_GAMMA16-1968</name>
</gene>
<sequence length="95" mass="11303">YLKCNLAFSLQKVLSNKYEVTMTTSNKSIFKRNYEKHLQHLTLKGLRPKTIEAYSRGIRRFGGYFNHDINFNSTPKNYTLAVHITTFKKNLNWYH</sequence>
<accession>A0A3B0ZMY0</accession>
<protein>
    <recommendedName>
        <fullName evidence="2">Core-binding (CB) domain-containing protein</fullName>
    </recommendedName>
</protein>
<dbReference type="EMBL" id="UOFO01000125">
    <property type="protein sequence ID" value="VAW87489.1"/>
    <property type="molecule type" value="Genomic_DNA"/>
</dbReference>
<proteinExistence type="predicted"/>
<feature type="non-terminal residue" evidence="1">
    <location>
        <position position="1"/>
    </location>
</feature>
<evidence type="ECO:0000313" key="1">
    <source>
        <dbReference type="EMBL" id="VAW87489.1"/>
    </source>
</evidence>
<evidence type="ECO:0008006" key="2">
    <source>
        <dbReference type="Google" id="ProtNLM"/>
    </source>
</evidence>
<reference evidence="1" key="1">
    <citation type="submission" date="2018-06" db="EMBL/GenBank/DDBJ databases">
        <authorList>
            <person name="Zhirakovskaya E."/>
        </authorList>
    </citation>
    <scope>NUCLEOTIDE SEQUENCE</scope>
</reference>
<organism evidence="1">
    <name type="scientific">hydrothermal vent metagenome</name>
    <dbReference type="NCBI Taxonomy" id="652676"/>
    <lineage>
        <taxon>unclassified sequences</taxon>
        <taxon>metagenomes</taxon>
        <taxon>ecological metagenomes</taxon>
    </lineage>
</organism>
<dbReference type="AlphaFoldDB" id="A0A3B0ZMY0"/>
<name>A0A3B0ZMY0_9ZZZZ</name>